<dbReference type="RefSeq" id="WP_180848762.1">
    <property type="nucleotide sequence ID" value="NZ_CP047418.1"/>
</dbReference>
<protein>
    <submittedName>
        <fullName evidence="2">Uncharacterized protein</fullName>
    </submittedName>
</protein>
<dbReference type="KEGG" id="lsw:GTO87_08315"/>
<accession>A0A7H9EMQ9</accession>
<sequence>MYIFLYFLLCVLCIIIEIIGFYVAIKFITFLSNIIDKLFSKILIAHKKKQWSTWNDINSYFFIRLSSDYFSELLHFLDKKGVLLPKEQLIWYLNSDKNINRFYLCKLLTYNFSELSLSELAFLKNFMENSSPTHTYKSYIDSNAIFSLTISFYLLALLYHVPGLVKGFTLFNINFNSLHIRNFHDLLPYTYSPIIATCLIVLIYILILLSQRNKQRLQIIEIFHSALSAAYSIKSNSKQGNI</sequence>
<keyword evidence="1" id="KW-1133">Transmembrane helix</keyword>
<feature type="transmembrane region" description="Helical" evidence="1">
    <location>
        <begin position="191"/>
        <end position="209"/>
    </location>
</feature>
<evidence type="ECO:0000313" key="2">
    <source>
        <dbReference type="EMBL" id="QLL78587.1"/>
    </source>
</evidence>
<evidence type="ECO:0000256" key="1">
    <source>
        <dbReference type="SAM" id="Phobius"/>
    </source>
</evidence>
<reference evidence="2 3" key="1">
    <citation type="submission" date="2020-01" db="EMBL/GenBank/DDBJ databases">
        <title>Complete and circular genome sequences of six lactobacillus isolates from horses.</title>
        <authorList>
            <person name="Hassan H.M."/>
        </authorList>
    </citation>
    <scope>NUCLEOTIDE SEQUENCE [LARGE SCALE GENOMIC DNA]</scope>
    <source>
        <strain evidence="2 3">1A</strain>
    </source>
</reference>
<evidence type="ECO:0000313" key="3">
    <source>
        <dbReference type="Proteomes" id="UP000510886"/>
    </source>
</evidence>
<feature type="transmembrane region" description="Helical" evidence="1">
    <location>
        <begin position="144"/>
        <end position="161"/>
    </location>
</feature>
<gene>
    <name evidence="2" type="ORF">GTO87_08315</name>
</gene>
<dbReference type="Proteomes" id="UP000510886">
    <property type="component" value="Chromosome"/>
</dbReference>
<dbReference type="AlphaFoldDB" id="A0A7H9EMQ9"/>
<keyword evidence="1" id="KW-0472">Membrane</keyword>
<name>A0A7H9EMQ9_9LACO</name>
<keyword evidence="1" id="KW-0812">Transmembrane</keyword>
<organism evidence="2 3">
    <name type="scientific">Ligilactobacillus saerimneri</name>
    <dbReference type="NCBI Taxonomy" id="228229"/>
    <lineage>
        <taxon>Bacteria</taxon>
        <taxon>Bacillati</taxon>
        <taxon>Bacillota</taxon>
        <taxon>Bacilli</taxon>
        <taxon>Lactobacillales</taxon>
        <taxon>Lactobacillaceae</taxon>
        <taxon>Ligilactobacillus</taxon>
    </lineage>
</organism>
<feature type="transmembrane region" description="Helical" evidence="1">
    <location>
        <begin position="6"/>
        <end position="31"/>
    </location>
</feature>
<dbReference type="EMBL" id="CP047418">
    <property type="protein sequence ID" value="QLL78587.1"/>
    <property type="molecule type" value="Genomic_DNA"/>
</dbReference>
<proteinExistence type="predicted"/>